<gene>
    <name evidence="1" type="ORF">GCM10012284_34650</name>
</gene>
<keyword evidence="2" id="KW-1185">Reference proteome</keyword>
<reference evidence="1" key="2">
    <citation type="submission" date="2020-09" db="EMBL/GenBank/DDBJ databases">
        <authorList>
            <person name="Sun Q."/>
            <person name="Zhou Y."/>
        </authorList>
    </citation>
    <scope>NUCLEOTIDE SEQUENCE</scope>
    <source>
        <strain evidence="1">CGMCC 4.7299</strain>
    </source>
</reference>
<evidence type="ECO:0000313" key="1">
    <source>
        <dbReference type="EMBL" id="GGK97478.1"/>
    </source>
</evidence>
<proteinExistence type="predicted"/>
<accession>A0A8J3C250</accession>
<name>A0A8J3C250_9ACTN</name>
<evidence type="ECO:0000313" key="2">
    <source>
        <dbReference type="Proteomes" id="UP000656042"/>
    </source>
</evidence>
<dbReference type="Proteomes" id="UP000656042">
    <property type="component" value="Unassembled WGS sequence"/>
</dbReference>
<evidence type="ECO:0008006" key="3">
    <source>
        <dbReference type="Google" id="ProtNLM"/>
    </source>
</evidence>
<protein>
    <recommendedName>
        <fullName evidence="3">Transcriptional regulator, TetR family</fullName>
    </recommendedName>
</protein>
<dbReference type="EMBL" id="BMMX01000014">
    <property type="protein sequence ID" value="GGK97478.1"/>
    <property type="molecule type" value="Genomic_DNA"/>
</dbReference>
<dbReference type="AlphaFoldDB" id="A0A8J3C250"/>
<dbReference type="Gene3D" id="1.10.357.10">
    <property type="entry name" value="Tetracycline Repressor, domain 2"/>
    <property type="match status" value="1"/>
</dbReference>
<dbReference type="InterPro" id="IPR009057">
    <property type="entry name" value="Homeodomain-like_sf"/>
</dbReference>
<sequence>MVTHLGVHRGSMYKTFGNKRGLYLAALRRHIDQDVAALAEVTSRGAPPDAVERVLADGHGLGLLFLAMVERAPVDSEVAEETSRALRILDDATDAQKRTALALGLLLRARATAAVSV</sequence>
<comment type="caution">
    <text evidence="1">The sequence shown here is derived from an EMBL/GenBank/DDBJ whole genome shotgun (WGS) entry which is preliminary data.</text>
</comment>
<organism evidence="1 2">
    <name type="scientific">Mangrovihabitans endophyticus</name>
    <dbReference type="NCBI Taxonomy" id="1751298"/>
    <lineage>
        <taxon>Bacteria</taxon>
        <taxon>Bacillati</taxon>
        <taxon>Actinomycetota</taxon>
        <taxon>Actinomycetes</taxon>
        <taxon>Micromonosporales</taxon>
        <taxon>Micromonosporaceae</taxon>
        <taxon>Mangrovihabitans</taxon>
    </lineage>
</organism>
<dbReference type="SUPFAM" id="SSF46689">
    <property type="entry name" value="Homeodomain-like"/>
    <property type="match status" value="1"/>
</dbReference>
<reference evidence="1" key="1">
    <citation type="journal article" date="2014" name="Int. J. Syst. Evol. Microbiol.">
        <title>Complete genome sequence of Corynebacterium casei LMG S-19264T (=DSM 44701T), isolated from a smear-ripened cheese.</title>
        <authorList>
            <consortium name="US DOE Joint Genome Institute (JGI-PGF)"/>
            <person name="Walter F."/>
            <person name="Albersmeier A."/>
            <person name="Kalinowski J."/>
            <person name="Ruckert C."/>
        </authorList>
    </citation>
    <scope>NUCLEOTIDE SEQUENCE</scope>
    <source>
        <strain evidence="1">CGMCC 4.7299</strain>
    </source>
</reference>